<dbReference type="Proteomes" id="UP001152320">
    <property type="component" value="Chromosome 5"/>
</dbReference>
<name>A0A9Q1C9L1_HOLLE</name>
<evidence type="ECO:0000313" key="1">
    <source>
        <dbReference type="EMBL" id="KAJ8041252.1"/>
    </source>
</evidence>
<reference evidence="1" key="1">
    <citation type="submission" date="2021-10" db="EMBL/GenBank/DDBJ databases">
        <title>Tropical sea cucumber genome reveals ecological adaptation and Cuvierian tubules defense mechanism.</title>
        <authorList>
            <person name="Chen T."/>
        </authorList>
    </citation>
    <scope>NUCLEOTIDE SEQUENCE</scope>
    <source>
        <strain evidence="1">Nanhai2018</strain>
        <tissue evidence="1">Muscle</tissue>
    </source>
</reference>
<dbReference type="AlphaFoldDB" id="A0A9Q1C9L1"/>
<accession>A0A9Q1C9L1</accession>
<evidence type="ECO:0000313" key="2">
    <source>
        <dbReference type="Proteomes" id="UP001152320"/>
    </source>
</evidence>
<organism evidence="1 2">
    <name type="scientific">Holothuria leucospilota</name>
    <name type="common">Black long sea cucumber</name>
    <name type="synonym">Mertensiothuria leucospilota</name>
    <dbReference type="NCBI Taxonomy" id="206669"/>
    <lineage>
        <taxon>Eukaryota</taxon>
        <taxon>Metazoa</taxon>
        <taxon>Echinodermata</taxon>
        <taxon>Eleutherozoa</taxon>
        <taxon>Echinozoa</taxon>
        <taxon>Holothuroidea</taxon>
        <taxon>Aspidochirotacea</taxon>
        <taxon>Aspidochirotida</taxon>
        <taxon>Holothuriidae</taxon>
        <taxon>Holothuria</taxon>
    </lineage>
</organism>
<gene>
    <name evidence="1" type="ORF">HOLleu_12017</name>
</gene>
<comment type="caution">
    <text evidence="1">The sequence shown here is derived from an EMBL/GenBank/DDBJ whole genome shotgun (WGS) entry which is preliminary data.</text>
</comment>
<proteinExistence type="predicted"/>
<sequence length="56" mass="6465">MCSTRLKPLPRYCSYYHYLPVAPPREAQQQKLKAAYKFSGKRFGFVIGIGLLGNWN</sequence>
<protein>
    <submittedName>
        <fullName evidence="1">Uncharacterized protein</fullName>
    </submittedName>
</protein>
<dbReference type="EMBL" id="JAIZAY010000005">
    <property type="protein sequence ID" value="KAJ8041252.1"/>
    <property type="molecule type" value="Genomic_DNA"/>
</dbReference>
<keyword evidence="2" id="KW-1185">Reference proteome</keyword>